<dbReference type="Pfam" id="PF13577">
    <property type="entry name" value="SnoaL_4"/>
    <property type="match status" value="1"/>
</dbReference>
<comment type="similarity">
    <text evidence="1">Belongs to the carotenoid oxygenase family.</text>
</comment>
<dbReference type="Pfam" id="PF03055">
    <property type="entry name" value="RPE65"/>
    <property type="match status" value="1"/>
</dbReference>
<proteinExistence type="inferred from homology"/>
<evidence type="ECO:0000313" key="7">
    <source>
        <dbReference type="EMBL" id="KAK0671585.1"/>
    </source>
</evidence>
<comment type="cofactor">
    <cofactor evidence="5">
        <name>Fe(2+)</name>
        <dbReference type="ChEBI" id="CHEBI:29033"/>
    </cofactor>
    <text evidence="5">Binds 1 Fe(2+) ion per subunit.</text>
</comment>
<sequence>MSLPTYPSLIDLAYTLNHREIKTPWSKNEAEVRKIHFKYGYYLDKCLYNEVVDMFSNHPDAYVEFLGGRYRGKAGIARLYQGRFQKSFVKGRNGPVEGWLLDHIMMQEIVDVDSTGTHAWCRMRALMQAGTHESIEDYIPGGHRQWWEGGLYENEYIKEDGVWKLFRYRYFPFWHAEHEKGWSHTKKNYIPFPTKTYPENPDGPDELVEQRSLWPDTRVIPFHYPHPVTGKRVKEDDLRAPKYGEPVETSDPALVLDLPTDQKREGAEKRRTNENLNKSLTEFTMAHIFHLAPHIDTSPNYTNNELTSPEKVAFPKTDAFRSMNAPSRFEGSVFDLEVTGTIPPEINGTFYRVQPDHRFPPLYQDDIHFNGDGSVTAIRIANGHADFQQKYVETDRYKHETAARRSLFGKYRNPYTDNESVKGVIRTASNTNVVFWRGMLLAMKEDGPPFAMNPDTLETLGRYDFEGQILSPTFCAHPKFDPDTGEMVSFAYECGGDGADCGVDVAVWTVDKDGKKTHEAFYKAPFAGMIHDGGLTENYLVLALTPIKMNLERLKQGKNKFAWDPEEDQWYAVVPRRGTGDPGEIVWFRGDNAFHGHVAGAYELASGEIVFDLTVADGNVFFFFPPDKNVTPSADTIAKRNKLSSPTTRWIFDPRAKKSANRTPEAGDSDVWVADERVKPAVVWLTNGEFSRIDDRYVTKPYRHFWQAVVDPTRPYDFAKCGPPAGGLFNCLGHFTWGSDHYHTDPTSSHPTNGETKKEKAGLDDVYFPGPTMTFQEPTFIPKEGGSEGEGYLIALLNHLDVLRNDVLIFDAQNLSQGPLAVIHLPLKLKLGLHGNWVDNKDIEEWKTRRQTTGDVGPVKVANEPLPWQRTLQSEQANGNGEIL</sequence>
<reference evidence="7" key="1">
    <citation type="submission" date="2023-06" db="EMBL/GenBank/DDBJ databases">
        <title>Genome-scale phylogeny and comparative genomics of the fungal order Sordariales.</title>
        <authorList>
            <consortium name="Lawrence Berkeley National Laboratory"/>
            <person name="Hensen N."/>
            <person name="Bonometti L."/>
            <person name="Westerberg I."/>
            <person name="Brannstrom I.O."/>
            <person name="Guillou S."/>
            <person name="Cros-Aarteil S."/>
            <person name="Calhoun S."/>
            <person name="Haridas S."/>
            <person name="Kuo A."/>
            <person name="Mondo S."/>
            <person name="Pangilinan J."/>
            <person name="Riley R."/>
            <person name="Labutti K."/>
            <person name="Andreopoulos B."/>
            <person name="Lipzen A."/>
            <person name="Chen C."/>
            <person name="Yanf M."/>
            <person name="Daum C."/>
            <person name="Ng V."/>
            <person name="Clum A."/>
            <person name="Steindorff A."/>
            <person name="Ohm R."/>
            <person name="Martin F."/>
            <person name="Silar P."/>
            <person name="Natvig D."/>
            <person name="Lalanne C."/>
            <person name="Gautier V."/>
            <person name="Ament-Velasquez S.L."/>
            <person name="Kruys A."/>
            <person name="Hutchinson M.I."/>
            <person name="Powell A.J."/>
            <person name="Barry K."/>
            <person name="Miller A.N."/>
            <person name="Grigoriev I.V."/>
            <person name="Debuchy R."/>
            <person name="Gladieux P."/>
            <person name="Thoren M.H."/>
            <person name="Johannesson H."/>
        </authorList>
    </citation>
    <scope>NUCLEOTIDE SEQUENCE</scope>
    <source>
        <strain evidence="7">CBS 307.81</strain>
    </source>
</reference>
<evidence type="ECO:0000259" key="6">
    <source>
        <dbReference type="Pfam" id="PF13577"/>
    </source>
</evidence>
<dbReference type="InterPro" id="IPR011047">
    <property type="entry name" value="Quinoprotein_ADH-like_sf"/>
</dbReference>
<dbReference type="SUPFAM" id="SSF50998">
    <property type="entry name" value="Quinoprotein alcohol dehydrogenase-like"/>
    <property type="match status" value="1"/>
</dbReference>
<evidence type="ECO:0000256" key="4">
    <source>
        <dbReference type="ARBA" id="ARBA00023004"/>
    </source>
</evidence>
<dbReference type="Gene3D" id="3.10.450.50">
    <property type="match status" value="1"/>
</dbReference>
<dbReference type="EMBL" id="JAULSY010000020">
    <property type="protein sequence ID" value="KAK0671585.1"/>
    <property type="molecule type" value="Genomic_DNA"/>
</dbReference>
<evidence type="ECO:0000256" key="1">
    <source>
        <dbReference type="ARBA" id="ARBA00006787"/>
    </source>
</evidence>
<dbReference type="AlphaFoldDB" id="A0AA40DES7"/>
<keyword evidence="8" id="KW-1185">Reference proteome</keyword>
<evidence type="ECO:0000313" key="8">
    <source>
        <dbReference type="Proteomes" id="UP001174997"/>
    </source>
</evidence>
<dbReference type="InterPro" id="IPR037401">
    <property type="entry name" value="SnoaL-like"/>
</dbReference>
<name>A0AA40DES7_9PEZI</name>
<organism evidence="7 8">
    <name type="scientific">Cercophora samala</name>
    <dbReference type="NCBI Taxonomy" id="330535"/>
    <lineage>
        <taxon>Eukaryota</taxon>
        <taxon>Fungi</taxon>
        <taxon>Dikarya</taxon>
        <taxon>Ascomycota</taxon>
        <taxon>Pezizomycotina</taxon>
        <taxon>Sordariomycetes</taxon>
        <taxon>Sordariomycetidae</taxon>
        <taxon>Sordariales</taxon>
        <taxon>Lasiosphaeriaceae</taxon>
        <taxon>Cercophora</taxon>
    </lineage>
</organism>
<evidence type="ECO:0000256" key="2">
    <source>
        <dbReference type="ARBA" id="ARBA00022723"/>
    </source>
</evidence>
<dbReference type="GO" id="GO:0010436">
    <property type="term" value="F:carotenoid dioxygenase activity"/>
    <property type="evidence" value="ECO:0007669"/>
    <property type="project" value="TreeGrafter"/>
</dbReference>
<keyword evidence="4 5" id="KW-0408">Iron</keyword>
<dbReference type="GO" id="GO:0046872">
    <property type="term" value="F:metal ion binding"/>
    <property type="evidence" value="ECO:0007669"/>
    <property type="project" value="UniProtKB-KW"/>
</dbReference>
<dbReference type="PANTHER" id="PTHR10543">
    <property type="entry name" value="BETA-CAROTENE DIOXYGENASE"/>
    <property type="match status" value="1"/>
</dbReference>
<evidence type="ECO:0000256" key="3">
    <source>
        <dbReference type="ARBA" id="ARBA00023002"/>
    </source>
</evidence>
<keyword evidence="2 5" id="KW-0479">Metal-binding</keyword>
<dbReference type="PANTHER" id="PTHR10543:SF89">
    <property type="entry name" value="CAROTENOID 9,10(9',10')-CLEAVAGE DIOXYGENASE 1"/>
    <property type="match status" value="1"/>
</dbReference>
<feature type="binding site" evidence="5">
    <location>
        <position position="531"/>
    </location>
    <ligand>
        <name>Fe cation</name>
        <dbReference type="ChEBI" id="CHEBI:24875"/>
        <note>catalytic</note>
    </ligand>
</feature>
<dbReference type="Proteomes" id="UP001174997">
    <property type="component" value="Unassembled WGS sequence"/>
</dbReference>
<protein>
    <submittedName>
        <fullName evidence="7">Lignostilbene-alpha,beta-dioxygenase isozyme I</fullName>
    </submittedName>
</protein>
<feature type="domain" description="SnoaL-like" evidence="6">
    <location>
        <begin position="29"/>
        <end position="168"/>
    </location>
</feature>
<dbReference type="GO" id="GO:0016121">
    <property type="term" value="P:carotene catabolic process"/>
    <property type="evidence" value="ECO:0007669"/>
    <property type="project" value="TreeGrafter"/>
</dbReference>
<gene>
    <name evidence="7" type="ORF">QBC41DRAFT_363199</name>
</gene>
<accession>A0AA40DES7</accession>
<feature type="binding site" evidence="5">
    <location>
        <position position="477"/>
    </location>
    <ligand>
        <name>Fe cation</name>
        <dbReference type="ChEBI" id="CHEBI:24875"/>
        <note>catalytic</note>
    </ligand>
</feature>
<dbReference type="InterPro" id="IPR004294">
    <property type="entry name" value="Carotenoid_Oase"/>
</dbReference>
<feature type="binding site" evidence="5">
    <location>
        <position position="834"/>
    </location>
    <ligand>
        <name>Fe cation</name>
        <dbReference type="ChEBI" id="CHEBI:24875"/>
        <note>catalytic</note>
    </ligand>
</feature>
<evidence type="ECO:0000256" key="5">
    <source>
        <dbReference type="PIRSR" id="PIRSR604294-1"/>
    </source>
</evidence>
<dbReference type="SUPFAM" id="SSF54427">
    <property type="entry name" value="NTF2-like"/>
    <property type="match status" value="1"/>
</dbReference>
<feature type="binding site" evidence="5">
    <location>
        <position position="597"/>
    </location>
    <ligand>
        <name>Fe cation</name>
        <dbReference type="ChEBI" id="CHEBI:24875"/>
        <note>catalytic</note>
    </ligand>
</feature>
<comment type="caution">
    <text evidence="7">The sequence shown here is derived from an EMBL/GenBank/DDBJ whole genome shotgun (WGS) entry which is preliminary data.</text>
</comment>
<keyword evidence="3" id="KW-0560">Oxidoreductase</keyword>
<dbReference type="InterPro" id="IPR032710">
    <property type="entry name" value="NTF2-like_dom_sf"/>
</dbReference>